<evidence type="ECO:0000313" key="2">
    <source>
        <dbReference type="Proteomes" id="UP001152320"/>
    </source>
</evidence>
<organism evidence="1 2">
    <name type="scientific">Holothuria leucospilota</name>
    <name type="common">Black long sea cucumber</name>
    <name type="synonym">Mertensiothuria leucospilota</name>
    <dbReference type="NCBI Taxonomy" id="206669"/>
    <lineage>
        <taxon>Eukaryota</taxon>
        <taxon>Metazoa</taxon>
        <taxon>Echinodermata</taxon>
        <taxon>Eleutherozoa</taxon>
        <taxon>Echinozoa</taxon>
        <taxon>Holothuroidea</taxon>
        <taxon>Aspidochirotacea</taxon>
        <taxon>Aspidochirotida</taxon>
        <taxon>Holothuriidae</taxon>
        <taxon>Holothuria</taxon>
    </lineage>
</organism>
<sequence>MQRGAILLYIDNEKGQQSEILREAASRFKFEELFKGNLKDHKAPEFYEAIDSGFRQDMKWQMCRISKNESFMILRKPGQLPPREVVLQASRK</sequence>
<dbReference type="Proteomes" id="UP001152320">
    <property type="component" value="Chromosome 21"/>
</dbReference>
<gene>
    <name evidence="1" type="ORF">HOLleu_38752</name>
</gene>
<name>A0A9Q0YES8_HOLLE</name>
<dbReference type="EMBL" id="JAIZAY010000021">
    <property type="protein sequence ID" value="KAJ8021517.1"/>
    <property type="molecule type" value="Genomic_DNA"/>
</dbReference>
<dbReference type="AlphaFoldDB" id="A0A9Q0YES8"/>
<keyword evidence="2" id="KW-1185">Reference proteome</keyword>
<comment type="caution">
    <text evidence="1">The sequence shown here is derived from an EMBL/GenBank/DDBJ whole genome shotgun (WGS) entry which is preliminary data.</text>
</comment>
<evidence type="ECO:0000313" key="1">
    <source>
        <dbReference type="EMBL" id="KAJ8021517.1"/>
    </source>
</evidence>
<accession>A0A9Q0YES8</accession>
<reference evidence="1" key="1">
    <citation type="submission" date="2021-10" db="EMBL/GenBank/DDBJ databases">
        <title>Tropical sea cucumber genome reveals ecological adaptation and Cuvierian tubules defense mechanism.</title>
        <authorList>
            <person name="Chen T."/>
        </authorList>
    </citation>
    <scope>NUCLEOTIDE SEQUENCE</scope>
    <source>
        <strain evidence="1">Nanhai2018</strain>
        <tissue evidence="1">Muscle</tissue>
    </source>
</reference>
<protein>
    <submittedName>
        <fullName evidence="1">Uncharacterized protein</fullName>
    </submittedName>
</protein>
<proteinExistence type="predicted"/>